<proteinExistence type="predicted"/>
<keyword evidence="4" id="KW-0812">Transmembrane</keyword>
<dbReference type="GO" id="GO:0009055">
    <property type="term" value="F:electron transfer activity"/>
    <property type="evidence" value="ECO:0007669"/>
    <property type="project" value="InterPro"/>
</dbReference>
<dbReference type="GO" id="GO:0005886">
    <property type="term" value="C:plasma membrane"/>
    <property type="evidence" value="ECO:0007669"/>
    <property type="project" value="TreeGrafter"/>
</dbReference>
<evidence type="ECO:0000256" key="2">
    <source>
        <dbReference type="ARBA" id="ARBA00023180"/>
    </source>
</evidence>
<feature type="transmembrane region" description="Helical" evidence="4">
    <location>
        <begin position="171"/>
        <end position="188"/>
    </location>
</feature>
<evidence type="ECO:0000256" key="1">
    <source>
        <dbReference type="ARBA" id="ARBA00022723"/>
    </source>
</evidence>
<dbReference type="InterPro" id="IPR039391">
    <property type="entry name" value="Phytocyanin-like"/>
</dbReference>
<keyword evidence="2" id="KW-0325">Glycoprotein</keyword>
<dbReference type="Proteomes" id="UP001443914">
    <property type="component" value="Unassembled WGS sequence"/>
</dbReference>
<feature type="domain" description="Phytocyanin" evidence="6">
    <location>
        <begin position="26"/>
        <end position="124"/>
    </location>
</feature>
<evidence type="ECO:0000259" key="6">
    <source>
        <dbReference type="PROSITE" id="PS51485"/>
    </source>
</evidence>
<evidence type="ECO:0000313" key="8">
    <source>
        <dbReference type="Proteomes" id="UP001443914"/>
    </source>
</evidence>
<dbReference type="AlphaFoldDB" id="A0AAW1NFI1"/>
<comment type="caution">
    <text evidence="7">The sequence shown here is derived from an EMBL/GenBank/DDBJ whole genome shotgun (WGS) entry which is preliminary data.</text>
</comment>
<name>A0AAW1NFI1_SAPOF</name>
<feature type="region of interest" description="Disordered" evidence="3">
    <location>
        <begin position="128"/>
        <end position="148"/>
    </location>
</feature>
<dbReference type="EMBL" id="JBDFQZ010000001">
    <property type="protein sequence ID" value="KAK9757646.1"/>
    <property type="molecule type" value="Genomic_DNA"/>
</dbReference>
<accession>A0AAW1NFI1</accession>
<keyword evidence="4" id="KW-0472">Membrane</keyword>
<dbReference type="FunFam" id="2.60.40.420:FF:000003">
    <property type="entry name" value="Blue copper"/>
    <property type="match status" value="1"/>
</dbReference>
<sequence length="190" mass="19772">MMSKRGASVGLNLMVVLYIAMPSMATVYTVGDSSGWTLGVDYASWSSSKSFILGDSLVFNYGSGHTVDEVSQKDYTACTIGNPINTDNKGSTTILLQTPGTHFFICGVIGHCATGMKLSVNVLPSAGSTSSTTNSTSSTTGCPPTTFPTPSTATPLTIPDYVASSGCLSSFYGALVVIFVTLNCLIFVQL</sequence>
<dbReference type="SUPFAM" id="SSF49503">
    <property type="entry name" value="Cupredoxins"/>
    <property type="match status" value="1"/>
</dbReference>
<organism evidence="7 8">
    <name type="scientific">Saponaria officinalis</name>
    <name type="common">Common soapwort</name>
    <name type="synonym">Lychnis saponaria</name>
    <dbReference type="NCBI Taxonomy" id="3572"/>
    <lineage>
        <taxon>Eukaryota</taxon>
        <taxon>Viridiplantae</taxon>
        <taxon>Streptophyta</taxon>
        <taxon>Embryophyta</taxon>
        <taxon>Tracheophyta</taxon>
        <taxon>Spermatophyta</taxon>
        <taxon>Magnoliopsida</taxon>
        <taxon>eudicotyledons</taxon>
        <taxon>Gunneridae</taxon>
        <taxon>Pentapetalae</taxon>
        <taxon>Caryophyllales</taxon>
        <taxon>Caryophyllaceae</taxon>
        <taxon>Caryophylleae</taxon>
        <taxon>Saponaria</taxon>
    </lineage>
</organism>
<keyword evidence="8" id="KW-1185">Reference proteome</keyword>
<dbReference type="InterPro" id="IPR008972">
    <property type="entry name" value="Cupredoxin"/>
</dbReference>
<dbReference type="InterPro" id="IPR003245">
    <property type="entry name" value="Phytocyanin_dom"/>
</dbReference>
<evidence type="ECO:0000313" key="7">
    <source>
        <dbReference type="EMBL" id="KAK9757646.1"/>
    </source>
</evidence>
<keyword evidence="4" id="KW-1133">Transmembrane helix</keyword>
<dbReference type="Pfam" id="PF02298">
    <property type="entry name" value="Cu_bind_like"/>
    <property type="match status" value="1"/>
</dbReference>
<dbReference type="PANTHER" id="PTHR33021:SF193">
    <property type="entry name" value="OS06G0218600 PROTEIN"/>
    <property type="match status" value="1"/>
</dbReference>
<gene>
    <name evidence="7" type="ORF">RND81_01G176400</name>
</gene>
<dbReference type="PANTHER" id="PTHR33021">
    <property type="entry name" value="BLUE COPPER PROTEIN"/>
    <property type="match status" value="1"/>
</dbReference>
<evidence type="ECO:0000256" key="3">
    <source>
        <dbReference type="SAM" id="MobiDB-lite"/>
    </source>
</evidence>
<evidence type="ECO:0000256" key="4">
    <source>
        <dbReference type="SAM" id="Phobius"/>
    </source>
</evidence>
<feature type="signal peptide" evidence="5">
    <location>
        <begin position="1"/>
        <end position="25"/>
    </location>
</feature>
<keyword evidence="5" id="KW-0732">Signal</keyword>
<dbReference type="CDD" id="cd04216">
    <property type="entry name" value="Phytocyanin"/>
    <property type="match status" value="1"/>
</dbReference>
<dbReference type="GO" id="GO:0046872">
    <property type="term" value="F:metal ion binding"/>
    <property type="evidence" value="ECO:0007669"/>
    <property type="project" value="UniProtKB-KW"/>
</dbReference>
<keyword evidence="1" id="KW-0479">Metal-binding</keyword>
<reference evidence="7" key="1">
    <citation type="submission" date="2024-03" db="EMBL/GenBank/DDBJ databases">
        <title>WGS assembly of Saponaria officinalis var. Norfolk2.</title>
        <authorList>
            <person name="Jenkins J."/>
            <person name="Shu S."/>
            <person name="Grimwood J."/>
            <person name="Barry K."/>
            <person name="Goodstein D."/>
            <person name="Schmutz J."/>
            <person name="Leebens-Mack J."/>
            <person name="Osbourn A."/>
        </authorList>
    </citation>
    <scope>NUCLEOTIDE SEQUENCE [LARGE SCALE GENOMIC DNA]</scope>
    <source>
        <strain evidence="7">JIC</strain>
    </source>
</reference>
<dbReference type="Gene3D" id="2.60.40.420">
    <property type="entry name" value="Cupredoxins - blue copper proteins"/>
    <property type="match status" value="1"/>
</dbReference>
<feature type="chain" id="PRO_5043519844" description="Phytocyanin domain-containing protein" evidence="5">
    <location>
        <begin position="26"/>
        <end position="190"/>
    </location>
</feature>
<dbReference type="PROSITE" id="PS51485">
    <property type="entry name" value="PHYTOCYANIN"/>
    <property type="match status" value="1"/>
</dbReference>
<protein>
    <recommendedName>
        <fullName evidence="6">Phytocyanin domain-containing protein</fullName>
    </recommendedName>
</protein>
<evidence type="ECO:0000256" key="5">
    <source>
        <dbReference type="SAM" id="SignalP"/>
    </source>
</evidence>